<evidence type="ECO:0000313" key="2">
    <source>
        <dbReference type="EMBL" id="CAK8990927.1"/>
    </source>
</evidence>
<feature type="compositionally biased region" description="Basic and acidic residues" evidence="1">
    <location>
        <begin position="274"/>
        <end position="292"/>
    </location>
</feature>
<organism evidence="2 3">
    <name type="scientific">Durusdinium trenchii</name>
    <dbReference type="NCBI Taxonomy" id="1381693"/>
    <lineage>
        <taxon>Eukaryota</taxon>
        <taxon>Sar</taxon>
        <taxon>Alveolata</taxon>
        <taxon>Dinophyceae</taxon>
        <taxon>Suessiales</taxon>
        <taxon>Symbiodiniaceae</taxon>
        <taxon>Durusdinium</taxon>
    </lineage>
</organism>
<accession>A0ABP0HL81</accession>
<comment type="caution">
    <text evidence="2">The sequence shown here is derived from an EMBL/GenBank/DDBJ whole genome shotgun (WGS) entry which is preliminary data.</text>
</comment>
<reference evidence="2 3" key="1">
    <citation type="submission" date="2024-02" db="EMBL/GenBank/DDBJ databases">
        <authorList>
            <person name="Chen Y."/>
            <person name="Shah S."/>
            <person name="Dougan E. K."/>
            <person name="Thang M."/>
            <person name="Chan C."/>
        </authorList>
    </citation>
    <scope>NUCLEOTIDE SEQUENCE [LARGE SCALE GENOMIC DNA]</scope>
</reference>
<evidence type="ECO:0000313" key="3">
    <source>
        <dbReference type="Proteomes" id="UP001642464"/>
    </source>
</evidence>
<gene>
    <name evidence="2" type="ORF">SCF082_LOCUS2440</name>
</gene>
<dbReference type="EMBL" id="CAXAMM010001192">
    <property type="protein sequence ID" value="CAK8990927.1"/>
    <property type="molecule type" value="Genomic_DNA"/>
</dbReference>
<name>A0ABP0HL81_9DINO</name>
<evidence type="ECO:0000256" key="1">
    <source>
        <dbReference type="SAM" id="MobiDB-lite"/>
    </source>
</evidence>
<dbReference type="Proteomes" id="UP001642464">
    <property type="component" value="Unassembled WGS sequence"/>
</dbReference>
<sequence>MDLFLNASDDAGGHSQPHGWLQGQVNGKNRTTIAAVYPEKLCRAIIKDIKKMISYKHDILYGCERCQLGRYAPRFMEHTYLPGDCRYGRYPKEDERSKEFQKTKKEEQRKNDLFEQFRQEAITSKKVNEGTLATNGEIDLNTEEMSLLKYCLLQILKYSMEEFDDENNKSHDYIHWVTDPIVLAWMRKILERHIKISGICALIKPWTKPSPTPKLRADSSFVRIMIRGTISQWRMLPEEDLREMSHGQIHEPIDFDEDWLVCIFGAYPAMSRADRKRHDEAQEATSDDKAVEPFEPLPEATQEELLPQPYEEASIQPVEPGDQPSALKPLFNFKKIYEKLPNLVNINELKAKRLLLGLHERMWHCPVMDFQNLLRRCGQPAEVIKLASEVVSGCAICRKFVRASRRPQFKSSLAESFNENVQIDGFQFKGSQYLLMIGEATRYKTGQQTWHQVPSEPNDREKEMLRRAMRIAKHFSQKTLQGFKYGKAVRTIHVSSYPGPKVQGNTRWLNIIMISISP</sequence>
<proteinExistence type="predicted"/>
<keyword evidence="3" id="KW-1185">Reference proteome</keyword>
<protein>
    <submittedName>
        <fullName evidence="2">Integrase catalytic domain-containing protein</fullName>
    </submittedName>
</protein>
<feature type="region of interest" description="Disordered" evidence="1">
    <location>
        <begin position="274"/>
        <end position="295"/>
    </location>
</feature>